<evidence type="ECO:0000313" key="4">
    <source>
        <dbReference type="WBParaSite" id="BXY_0290500.1"/>
    </source>
</evidence>
<proteinExistence type="predicted"/>
<sequence>MARKPEEVGPAPGAFKLARPGPLDRPVLSRACLQPVTKPGLPLTGCVLTLTDVLPFRSVSNWGRPKPALPPNRVCLDPGLPLTGFRAADFGTSSRFLE</sequence>
<reference evidence="1" key="2">
    <citation type="submission" date="2020-09" db="EMBL/GenBank/DDBJ databases">
        <authorList>
            <person name="Kikuchi T."/>
        </authorList>
    </citation>
    <scope>NUCLEOTIDE SEQUENCE</scope>
    <source>
        <strain evidence="1">Ka4C1</strain>
    </source>
</reference>
<dbReference type="Proteomes" id="UP000582659">
    <property type="component" value="Unassembled WGS sequence"/>
</dbReference>
<gene>
    <name evidence="1" type="ORF">BXYJ_LOCUS5574</name>
</gene>
<evidence type="ECO:0000313" key="3">
    <source>
        <dbReference type="Proteomes" id="UP000659654"/>
    </source>
</evidence>
<dbReference type="EMBL" id="CAJFCV020000003">
    <property type="protein sequence ID" value="CAG9104301.1"/>
    <property type="molecule type" value="Genomic_DNA"/>
</dbReference>
<dbReference type="Proteomes" id="UP000659654">
    <property type="component" value="Unassembled WGS sequence"/>
</dbReference>
<keyword evidence="3" id="KW-1185">Reference proteome</keyword>
<protein>
    <submittedName>
        <fullName evidence="1">(pine wood nematode) hypothetical protein</fullName>
    </submittedName>
</protein>
<evidence type="ECO:0000313" key="2">
    <source>
        <dbReference type="Proteomes" id="UP000095284"/>
    </source>
</evidence>
<dbReference type="Proteomes" id="UP000095284">
    <property type="component" value="Unplaced"/>
</dbReference>
<reference evidence="4" key="1">
    <citation type="submission" date="2016-11" db="UniProtKB">
        <authorList>
            <consortium name="WormBaseParasite"/>
        </authorList>
    </citation>
    <scope>IDENTIFICATION</scope>
</reference>
<organism evidence="2 4">
    <name type="scientific">Bursaphelenchus xylophilus</name>
    <name type="common">Pinewood nematode worm</name>
    <name type="synonym">Aphelenchoides xylophilus</name>
    <dbReference type="NCBI Taxonomy" id="6326"/>
    <lineage>
        <taxon>Eukaryota</taxon>
        <taxon>Metazoa</taxon>
        <taxon>Ecdysozoa</taxon>
        <taxon>Nematoda</taxon>
        <taxon>Chromadorea</taxon>
        <taxon>Rhabditida</taxon>
        <taxon>Tylenchina</taxon>
        <taxon>Tylenchomorpha</taxon>
        <taxon>Aphelenchoidea</taxon>
        <taxon>Aphelenchoididae</taxon>
        <taxon>Bursaphelenchus</taxon>
    </lineage>
</organism>
<name>A0A1I7RQB3_BURXY</name>
<dbReference type="AlphaFoldDB" id="A0A1I7RQB3"/>
<dbReference type="WBParaSite" id="BXY_0290500.1">
    <property type="protein sequence ID" value="BXY_0290500.1"/>
    <property type="gene ID" value="BXY_0290500"/>
</dbReference>
<dbReference type="EMBL" id="CAJFDI010000003">
    <property type="protein sequence ID" value="CAD5219229.1"/>
    <property type="molecule type" value="Genomic_DNA"/>
</dbReference>
<accession>A0A1I7RQB3</accession>
<evidence type="ECO:0000313" key="1">
    <source>
        <dbReference type="EMBL" id="CAD5219229.1"/>
    </source>
</evidence>